<evidence type="ECO:0000313" key="7">
    <source>
        <dbReference type="Proteomes" id="UP000298061"/>
    </source>
</evidence>
<dbReference type="OrthoDB" id="240216at2759"/>
<dbReference type="InterPro" id="IPR000542">
    <property type="entry name" value="Carn_acyl_trans"/>
</dbReference>
<evidence type="ECO:0000256" key="2">
    <source>
        <dbReference type="ARBA" id="ARBA00022679"/>
    </source>
</evidence>
<gene>
    <name evidence="6" type="ORF">EWM64_g789</name>
</gene>
<keyword evidence="7" id="KW-1185">Reference proteome</keyword>
<dbReference type="PANTHER" id="PTHR22589:SF107">
    <property type="entry name" value="CHOLINE_CARNITINE ACYLTRANSFERASE DOMAIN-CONTAINING PROTEIN"/>
    <property type="match status" value="1"/>
</dbReference>
<comment type="caution">
    <text evidence="6">The sequence shown here is derived from an EMBL/GenBank/DDBJ whole genome shotgun (WGS) entry which is preliminary data.</text>
</comment>
<organism evidence="6 7">
    <name type="scientific">Hericium alpestre</name>
    <dbReference type="NCBI Taxonomy" id="135208"/>
    <lineage>
        <taxon>Eukaryota</taxon>
        <taxon>Fungi</taxon>
        <taxon>Dikarya</taxon>
        <taxon>Basidiomycota</taxon>
        <taxon>Agaricomycotina</taxon>
        <taxon>Agaricomycetes</taxon>
        <taxon>Russulales</taxon>
        <taxon>Hericiaceae</taxon>
        <taxon>Hericium</taxon>
    </lineage>
</organism>
<reference evidence="6 7" key="1">
    <citation type="submission" date="2019-02" db="EMBL/GenBank/DDBJ databases">
        <title>Genome sequencing of the rare red list fungi Hericium alpestre (H. flagellum).</title>
        <authorList>
            <person name="Buettner E."/>
            <person name="Kellner H."/>
        </authorList>
    </citation>
    <scope>NUCLEOTIDE SEQUENCE [LARGE SCALE GENOMIC DNA]</scope>
    <source>
        <strain evidence="6 7">DSM 108284</strain>
    </source>
</reference>
<dbReference type="GO" id="GO:0016746">
    <property type="term" value="F:acyltransferase activity"/>
    <property type="evidence" value="ECO:0007669"/>
    <property type="project" value="UniProtKB-KW"/>
</dbReference>
<feature type="active site" description="Proton acceptor" evidence="4">
    <location>
        <position position="184"/>
    </location>
</feature>
<name>A0A4Z0AB51_9AGAM</name>
<dbReference type="Gene3D" id="3.30.559.70">
    <property type="entry name" value="Choline/Carnitine o-acyltransferase, domain 2"/>
    <property type="match status" value="1"/>
</dbReference>
<evidence type="ECO:0000259" key="5">
    <source>
        <dbReference type="Pfam" id="PF00755"/>
    </source>
</evidence>
<proteinExistence type="inferred from homology"/>
<dbReference type="Pfam" id="PF00755">
    <property type="entry name" value="Carn_acyltransf"/>
    <property type="match status" value="1"/>
</dbReference>
<feature type="domain" description="Choline/carnitine acyltransferase" evidence="5">
    <location>
        <begin position="1"/>
        <end position="459"/>
    </location>
</feature>
<evidence type="ECO:0000313" key="6">
    <source>
        <dbReference type="EMBL" id="TFY83219.1"/>
    </source>
</evidence>
<dbReference type="STRING" id="135208.A0A4Z0AB51"/>
<comment type="similarity">
    <text evidence="1">Belongs to the carnitine/choline acetyltransferase family.</text>
</comment>
<dbReference type="InterPro" id="IPR023213">
    <property type="entry name" value="CAT-like_dom_sf"/>
</dbReference>
<dbReference type="EMBL" id="SFCI01000043">
    <property type="protein sequence ID" value="TFY83219.1"/>
    <property type="molecule type" value="Genomic_DNA"/>
</dbReference>
<dbReference type="AlphaFoldDB" id="A0A4Z0AB51"/>
<protein>
    <recommendedName>
        <fullName evidence="5">Choline/carnitine acyltransferase domain-containing protein</fullName>
    </recommendedName>
</protein>
<sequence>MYGVCRIPQVGCDTISAPPPSSAPDAHQIIILVYDWLYAVEVYDKAWNLIAPQELENRLRRVAADVTYRQKCGERAIPVGVLSADDRDSWAENLQYLLSLSPVNVRTFEAVQHSIFALSLDDWTYGATPESRSTPSIPRVNSAIEINNHLQNVRSSLDARNRWFDKALTVIVETNTRAGAMGEHSPLDALVPSIAAEYSIVTDIDRSAFANPNPEDTSFDRESKVGWARLDWMTDALIERKCDRAKKRAEEVIVDSDDAVMWFNEYGGDWIKDAARLPPDAYVQMALQLAWYRTRGFFTATYETALTRLFEHGRTETIRTLTSDSRAWVLAMVDPSTPLQKRLALLRRAVQTHTRLTREAAVGKGIDRHLLGLLCMLRPSEGEFSALFEDELFTRSQMWKLSTSGLSAGPLFRGTGFGSPYHDGYGINYLTGPDMIKFGVESKHGCPLTSTAIFLAAIKDALRDMRVIFTQDLSHSDNPEMARL</sequence>
<evidence type="ECO:0000256" key="1">
    <source>
        <dbReference type="ARBA" id="ARBA00005232"/>
    </source>
</evidence>
<dbReference type="SUPFAM" id="SSF52777">
    <property type="entry name" value="CoA-dependent acyltransferases"/>
    <property type="match status" value="2"/>
</dbReference>
<accession>A0A4Z0AB51</accession>
<evidence type="ECO:0000256" key="4">
    <source>
        <dbReference type="PIRSR" id="PIRSR600542-1"/>
    </source>
</evidence>
<dbReference type="Gene3D" id="3.30.559.10">
    <property type="entry name" value="Chloramphenicol acetyltransferase-like domain"/>
    <property type="match status" value="1"/>
</dbReference>
<dbReference type="PANTHER" id="PTHR22589">
    <property type="entry name" value="CARNITINE O-ACYLTRANSFERASE"/>
    <property type="match status" value="1"/>
</dbReference>
<dbReference type="Proteomes" id="UP000298061">
    <property type="component" value="Unassembled WGS sequence"/>
</dbReference>
<keyword evidence="3" id="KW-0012">Acyltransferase</keyword>
<dbReference type="InterPro" id="IPR039551">
    <property type="entry name" value="Cho/carn_acyl_trans"/>
</dbReference>
<dbReference type="InterPro" id="IPR042231">
    <property type="entry name" value="Cho/carn_acyl_trans_2"/>
</dbReference>
<evidence type="ECO:0000256" key="3">
    <source>
        <dbReference type="ARBA" id="ARBA00023315"/>
    </source>
</evidence>
<keyword evidence="2" id="KW-0808">Transferase</keyword>